<keyword evidence="1" id="KW-1133">Transmembrane helix</keyword>
<evidence type="ECO:0008006" key="4">
    <source>
        <dbReference type="Google" id="ProtNLM"/>
    </source>
</evidence>
<keyword evidence="1" id="KW-0472">Membrane</keyword>
<comment type="caution">
    <text evidence="2">The sequence shown here is derived from an EMBL/GenBank/DDBJ whole genome shotgun (WGS) entry which is preliminary data.</text>
</comment>
<protein>
    <recommendedName>
        <fullName evidence="4">Sensor histidine kinase</fullName>
    </recommendedName>
</protein>
<evidence type="ECO:0000256" key="1">
    <source>
        <dbReference type="SAM" id="Phobius"/>
    </source>
</evidence>
<name>A0ABQ9JDR4_9CUCU</name>
<organism evidence="2 3">
    <name type="scientific">Molorchus minor</name>
    <dbReference type="NCBI Taxonomy" id="1323400"/>
    <lineage>
        <taxon>Eukaryota</taxon>
        <taxon>Metazoa</taxon>
        <taxon>Ecdysozoa</taxon>
        <taxon>Arthropoda</taxon>
        <taxon>Hexapoda</taxon>
        <taxon>Insecta</taxon>
        <taxon>Pterygota</taxon>
        <taxon>Neoptera</taxon>
        <taxon>Endopterygota</taxon>
        <taxon>Coleoptera</taxon>
        <taxon>Polyphaga</taxon>
        <taxon>Cucujiformia</taxon>
        <taxon>Chrysomeloidea</taxon>
        <taxon>Cerambycidae</taxon>
        <taxon>Lamiinae</taxon>
        <taxon>Monochamini</taxon>
        <taxon>Molorchus</taxon>
    </lineage>
</organism>
<accession>A0ABQ9JDR4</accession>
<keyword evidence="1" id="KW-0812">Transmembrane</keyword>
<gene>
    <name evidence="2" type="ORF">NQ317_008448</name>
</gene>
<keyword evidence="3" id="KW-1185">Reference proteome</keyword>
<evidence type="ECO:0000313" key="3">
    <source>
        <dbReference type="Proteomes" id="UP001162164"/>
    </source>
</evidence>
<dbReference type="Proteomes" id="UP001162164">
    <property type="component" value="Unassembled WGS sequence"/>
</dbReference>
<feature type="transmembrane region" description="Helical" evidence="1">
    <location>
        <begin position="7"/>
        <end position="29"/>
    </location>
</feature>
<proteinExistence type="predicted"/>
<reference evidence="2" key="1">
    <citation type="journal article" date="2023" name="Insect Mol. Biol.">
        <title>Genome sequencing provides insights into the evolution of gene families encoding plant cell wall-degrading enzymes in longhorned beetles.</title>
        <authorList>
            <person name="Shin N.R."/>
            <person name="Okamura Y."/>
            <person name="Kirsch R."/>
            <person name="Pauchet Y."/>
        </authorList>
    </citation>
    <scope>NUCLEOTIDE SEQUENCE</scope>
    <source>
        <strain evidence="2">MMC_N1</strain>
    </source>
</reference>
<dbReference type="EMBL" id="JAPWTJ010000725">
    <property type="protein sequence ID" value="KAJ8976110.1"/>
    <property type="molecule type" value="Genomic_DNA"/>
</dbReference>
<sequence length="88" mass="10176">MIRKRHLVFVAVLFFLLFIITSVYLLVILSSYEKQSTIEDKIYQELNKLPVNYKSASTIEDKSTDLFLTEIKATQNRGIKFNTIVEGS</sequence>
<evidence type="ECO:0000313" key="2">
    <source>
        <dbReference type="EMBL" id="KAJ8976110.1"/>
    </source>
</evidence>